<gene>
    <name evidence="2" type="ORF">PYX00_004680</name>
</gene>
<organism evidence="2">
    <name type="scientific">Menopon gallinae</name>
    <name type="common">poultry shaft louse</name>
    <dbReference type="NCBI Taxonomy" id="328185"/>
    <lineage>
        <taxon>Eukaryota</taxon>
        <taxon>Metazoa</taxon>
        <taxon>Ecdysozoa</taxon>
        <taxon>Arthropoda</taxon>
        <taxon>Hexapoda</taxon>
        <taxon>Insecta</taxon>
        <taxon>Pterygota</taxon>
        <taxon>Neoptera</taxon>
        <taxon>Paraneoptera</taxon>
        <taxon>Psocodea</taxon>
        <taxon>Troctomorpha</taxon>
        <taxon>Phthiraptera</taxon>
        <taxon>Amblycera</taxon>
        <taxon>Menoponidae</taxon>
        <taxon>Menopon</taxon>
    </lineage>
</organism>
<dbReference type="EMBL" id="JARGDH010000002">
    <property type="protein sequence ID" value="KAL0277363.1"/>
    <property type="molecule type" value="Genomic_DNA"/>
</dbReference>
<dbReference type="InterPro" id="IPR020471">
    <property type="entry name" value="AKR"/>
</dbReference>
<dbReference type="InterPro" id="IPR023210">
    <property type="entry name" value="NADP_OxRdtase_dom"/>
</dbReference>
<dbReference type="PRINTS" id="PR00069">
    <property type="entry name" value="ALDKETRDTASE"/>
</dbReference>
<dbReference type="PANTHER" id="PTHR42686:SF1">
    <property type="entry name" value="GH17980P-RELATED"/>
    <property type="match status" value="1"/>
</dbReference>
<dbReference type="GO" id="GO:0005829">
    <property type="term" value="C:cytosol"/>
    <property type="evidence" value="ECO:0007669"/>
    <property type="project" value="TreeGrafter"/>
</dbReference>
<accession>A0AAW2I690</accession>
<dbReference type="Gene3D" id="3.20.20.100">
    <property type="entry name" value="NADP-dependent oxidoreductase domain"/>
    <property type="match status" value="1"/>
</dbReference>
<protein>
    <recommendedName>
        <fullName evidence="1">NADP-dependent oxidoreductase domain-containing protein</fullName>
    </recommendedName>
</protein>
<comment type="caution">
    <text evidence="2">The sequence shown here is derived from an EMBL/GenBank/DDBJ whole genome shotgun (WGS) entry which is preliminary data.</text>
</comment>
<proteinExistence type="predicted"/>
<dbReference type="SUPFAM" id="SSF51430">
    <property type="entry name" value="NAD(P)-linked oxidoreductase"/>
    <property type="match status" value="1"/>
</dbReference>
<sequence>MALPRTYTEGFHNLEDVRKMKYVNLGTTGMKVSVLGFGGGCFGNHYGDYDVEDAKKVVHEALRRGVNYIDTAPFYGEGKSEKTLGEALRNVPRSAYYIATKVARYSLDPTRAFDFSYGNVLKSVNESLQRLGLDYVDIIQVHDVEFAPSVDIIINQTLPALYEVVRDGKARFIGVTGYPLSVLKEVIEKSPVKIDCVLSYSRLTLMDDTLKDYIPFFKSKDLGIIHASPPALGLLTNCGSWDWHPGNALYRELCGKAAQFCKENGVELGNLAVYYTMSQPDVDVHLVGMPTMSHLESNLSVALNSITQKEKDVLNEIFKRYVERRVLTKTL</sequence>
<dbReference type="FunFam" id="3.20.20.100:FF:000011">
    <property type="entry name" value="Aldo/keto reductase"/>
    <property type="match status" value="1"/>
</dbReference>
<dbReference type="CDD" id="cd19163">
    <property type="entry name" value="AKR_galDH"/>
    <property type="match status" value="1"/>
</dbReference>
<reference evidence="2" key="1">
    <citation type="journal article" date="2024" name="Gigascience">
        <title>Chromosome-level genome of the poultry shaft louse Menopon gallinae provides insight into the host-switching and adaptive evolution of parasitic lice.</title>
        <authorList>
            <person name="Xu Y."/>
            <person name="Ma L."/>
            <person name="Liu S."/>
            <person name="Liang Y."/>
            <person name="Liu Q."/>
            <person name="He Z."/>
            <person name="Tian L."/>
            <person name="Duan Y."/>
            <person name="Cai W."/>
            <person name="Li H."/>
            <person name="Song F."/>
        </authorList>
    </citation>
    <scope>NUCLEOTIDE SEQUENCE</scope>
    <source>
        <strain evidence="2">Cailab_2023a</strain>
    </source>
</reference>
<feature type="domain" description="NADP-dependent oxidoreductase" evidence="1">
    <location>
        <begin position="35"/>
        <end position="316"/>
    </location>
</feature>
<dbReference type="InterPro" id="IPR036812">
    <property type="entry name" value="NAD(P)_OxRdtase_dom_sf"/>
</dbReference>
<evidence type="ECO:0000313" key="2">
    <source>
        <dbReference type="EMBL" id="KAL0277363.1"/>
    </source>
</evidence>
<dbReference type="AlphaFoldDB" id="A0AAW2I690"/>
<dbReference type="InterPro" id="IPR044479">
    <property type="entry name" value="LGALDH-like"/>
</dbReference>
<dbReference type="GO" id="GO:0010349">
    <property type="term" value="F:L-galactose dehydrogenase activity"/>
    <property type="evidence" value="ECO:0007669"/>
    <property type="project" value="InterPro"/>
</dbReference>
<dbReference type="PANTHER" id="PTHR42686">
    <property type="entry name" value="GH17980P-RELATED"/>
    <property type="match status" value="1"/>
</dbReference>
<name>A0AAW2I690_9NEOP</name>
<dbReference type="Pfam" id="PF00248">
    <property type="entry name" value="Aldo_ket_red"/>
    <property type="match status" value="1"/>
</dbReference>
<evidence type="ECO:0000259" key="1">
    <source>
        <dbReference type="Pfam" id="PF00248"/>
    </source>
</evidence>